<gene>
    <name evidence="1" type="ORF">GJ746_17600</name>
</gene>
<proteinExistence type="predicted"/>
<dbReference type="OrthoDB" id="9894633at2"/>
<sequence>MQKRTTDEQNGRCGSFFSNFIDELNVLFGYFHLNQGIRPALPLTSTLFSALSILPANVKKPSGLLLFSWLN</sequence>
<accession>A0A6B8N052</accession>
<dbReference type="RefSeq" id="WP_154681359.1">
    <property type="nucleotide sequence ID" value="NZ_CP046115.1"/>
</dbReference>
<evidence type="ECO:0000313" key="2">
    <source>
        <dbReference type="Proteomes" id="UP000427108"/>
    </source>
</evidence>
<protein>
    <submittedName>
        <fullName evidence="1">Uncharacterized protein</fullName>
    </submittedName>
</protein>
<evidence type="ECO:0000313" key="1">
    <source>
        <dbReference type="EMBL" id="QGN39000.1"/>
    </source>
</evidence>
<dbReference type="Proteomes" id="UP000427108">
    <property type="component" value="Chromosome"/>
</dbReference>
<dbReference type="EMBL" id="CP046115">
    <property type="protein sequence ID" value="QGN39000.1"/>
    <property type="molecule type" value="Genomic_DNA"/>
</dbReference>
<organism evidence="1 2">
    <name type="scientific">Klebsiella oxytoca</name>
    <dbReference type="NCBI Taxonomy" id="571"/>
    <lineage>
        <taxon>Bacteria</taxon>
        <taxon>Pseudomonadati</taxon>
        <taxon>Pseudomonadota</taxon>
        <taxon>Gammaproteobacteria</taxon>
        <taxon>Enterobacterales</taxon>
        <taxon>Enterobacteriaceae</taxon>
        <taxon>Klebsiella/Raoultella group</taxon>
        <taxon>Klebsiella</taxon>
    </lineage>
</organism>
<name>A0A6B8N052_KLEOX</name>
<dbReference type="AlphaFoldDB" id="A0A6B8N052"/>
<reference evidence="1 2" key="1">
    <citation type="submission" date="2019-11" db="EMBL/GenBank/DDBJ databases">
        <title>Isolation and Application of One Kind of P-Hydroxybenzoic Acid Degrading Bacterium in Mitigating Cropping Obstacle of Cucumber.</title>
        <authorList>
            <person name="Wu F."/>
            <person name="An Y."/>
        </authorList>
    </citation>
    <scope>NUCLEOTIDE SEQUENCE [LARGE SCALE GENOMIC DNA]</scope>
    <source>
        <strain evidence="1 2">P620</strain>
    </source>
</reference>